<evidence type="ECO:0000259" key="2">
    <source>
        <dbReference type="Pfam" id="PF13963"/>
    </source>
</evidence>
<dbReference type="Pfam" id="PF13963">
    <property type="entry name" value="Transpos_assoc"/>
    <property type="match status" value="1"/>
</dbReference>
<name>A0AAD4XHB9_9MAGN</name>
<evidence type="ECO:0000313" key="3">
    <source>
        <dbReference type="EMBL" id="KAI3916983.1"/>
    </source>
</evidence>
<sequence>GGIPYQDALKNFIDIVSQKLGNPSKFGFPCVDCKNLALPLPPNEVHLHLLNRSMDRTYTEWVFHGEPAIISNDGDVHQEGATHGSEQFSGEANIEGDAHQD</sequence>
<dbReference type="AlphaFoldDB" id="A0AAD4XHB9"/>
<comment type="caution">
    <text evidence="3">The sequence shown here is derived from an EMBL/GenBank/DDBJ whole genome shotgun (WGS) entry which is preliminary data.</text>
</comment>
<gene>
    <name evidence="3" type="ORF">MKW98_016717</name>
</gene>
<accession>A0AAD4XHB9</accession>
<organism evidence="3 4">
    <name type="scientific">Papaver atlanticum</name>
    <dbReference type="NCBI Taxonomy" id="357466"/>
    <lineage>
        <taxon>Eukaryota</taxon>
        <taxon>Viridiplantae</taxon>
        <taxon>Streptophyta</taxon>
        <taxon>Embryophyta</taxon>
        <taxon>Tracheophyta</taxon>
        <taxon>Spermatophyta</taxon>
        <taxon>Magnoliopsida</taxon>
        <taxon>Ranunculales</taxon>
        <taxon>Papaveraceae</taxon>
        <taxon>Papaveroideae</taxon>
        <taxon>Papaver</taxon>
    </lineage>
</organism>
<dbReference type="Proteomes" id="UP001202328">
    <property type="component" value="Unassembled WGS sequence"/>
</dbReference>
<feature type="region of interest" description="Disordered" evidence="1">
    <location>
        <begin position="72"/>
        <end position="101"/>
    </location>
</feature>
<evidence type="ECO:0000313" key="4">
    <source>
        <dbReference type="Proteomes" id="UP001202328"/>
    </source>
</evidence>
<feature type="domain" description="Transposase-associated" evidence="2">
    <location>
        <begin position="5"/>
        <end position="66"/>
    </location>
</feature>
<dbReference type="InterPro" id="IPR029480">
    <property type="entry name" value="Transpos_assoc"/>
</dbReference>
<reference evidence="3" key="1">
    <citation type="submission" date="2022-04" db="EMBL/GenBank/DDBJ databases">
        <title>A functionally conserved STORR gene fusion in Papaver species that diverged 16.8 million years ago.</title>
        <authorList>
            <person name="Catania T."/>
        </authorList>
    </citation>
    <scope>NUCLEOTIDE SEQUENCE</scope>
    <source>
        <strain evidence="3">S-188037</strain>
    </source>
</reference>
<dbReference type="EMBL" id="JAJJMB010009038">
    <property type="protein sequence ID" value="KAI3916983.1"/>
    <property type="molecule type" value="Genomic_DNA"/>
</dbReference>
<evidence type="ECO:0000256" key="1">
    <source>
        <dbReference type="SAM" id="MobiDB-lite"/>
    </source>
</evidence>
<keyword evidence="4" id="KW-1185">Reference proteome</keyword>
<protein>
    <recommendedName>
        <fullName evidence="2">Transposase-associated domain-containing protein</fullName>
    </recommendedName>
</protein>
<feature type="non-terminal residue" evidence="3">
    <location>
        <position position="1"/>
    </location>
</feature>
<proteinExistence type="predicted"/>